<gene>
    <name evidence="1" type="ORF">FOXB_17589</name>
</gene>
<evidence type="ECO:0000313" key="1">
    <source>
        <dbReference type="EMBL" id="EGU71902.1"/>
    </source>
</evidence>
<reference evidence="1" key="1">
    <citation type="journal article" date="2012" name="Mol. Plant Microbe Interact.">
        <title>A highly conserved effector in Fusarium oxysporum is required for full virulence on Arabidopsis.</title>
        <authorList>
            <person name="Thatcher L.F."/>
            <person name="Gardiner D.M."/>
            <person name="Kazan K."/>
            <person name="Manners J."/>
        </authorList>
    </citation>
    <scope>NUCLEOTIDE SEQUENCE [LARGE SCALE GENOMIC DNA]</scope>
    <source>
        <strain evidence="1">Fo5176</strain>
    </source>
</reference>
<protein>
    <submittedName>
        <fullName evidence="1">Uncharacterized protein</fullName>
    </submittedName>
</protein>
<accession>F9GG05</accession>
<sequence>MSLTFSSRLYLPLKRFLRSSIRKDFYRVGSIKVSRF</sequence>
<name>F9GG05_FUSOF</name>
<comment type="caution">
    <text evidence="1">The sequence shown here is derived from an EMBL/GenBank/DDBJ whole genome shotgun (WGS) entry which is preliminary data.</text>
</comment>
<dbReference type="AlphaFoldDB" id="F9GG05"/>
<dbReference type="EMBL" id="AFQF01007430">
    <property type="protein sequence ID" value="EGU71902.1"/>
    <property type="molecule type" value="Genomic_DNA"/>
</dbReference>
<organism evidence="1">
    <name type="scientific">Fusarium oxysporum (strain Fo5176)</name>
    <name type="common">Fusarium vascular wilt</name>
    <dbReference type="NCBI Taxonomy" id="660025"/>
    <lineage>
        <taxon>Eukaryota</taxon>
        <taxon>Fungi</taxon>
        <taxon>Dikarya</taxon>
        <taxon>Ascomycota</taxon>
        <taxon>Pezizomycotina</taxon>
        <taxon>Sordariomycetes</taxon>
        <taxon>Hypocreomycetidae</taxon>
        <taxon>Hypocreales</taxon>
        <taxon>Nectriaceae</taxon>
        <taxon>Fusarium</taxon>
        <taxon>Fusarium oxysporum species complex</taxon>
    </lineage>
</organism>
<proteinExistence type="predicted"/>